<feature type="compositionally biased region" description="Basic residues" evidence="1">
    <location>
        <begin position="107"/>
        <end position="121"/>
    </location>
</feature>
<feature type="compositionally biased region" description="Acidic residues" evidence="1">
    <location>
        <begin position="249"/>
        <end position="288"/>
    </location>
</feature>
<dbReference type="EMBL" id="MU007079">
    <property type="protein sequence ID" value="KAF2423626.1"/>
    <property type="molecule type" value="Genomic_DNA"/>
</dbReference>
<feature type="compositionally biased region" description="Basic and acidic residues" evidence="1">
    <location>
        <begin position="96"/>
        <end position="106"/>
    </location>
</feature>
<feature type="region of interest" description="Disordered" evidence="1">
    <location>
        <begin position="494"/>
        <end position="521"/>
    </location>
</feature>
<sequence>MPRPTHRKPGILRGLDKESIISTEDTCESRHTTRQAVHGRPEALYDIKYHPMDDVVRPSNAKRHYGHAITRAESEEEDEGERSQLGSDSDSDDSDDERKVKSNVELKRKRSGGTRHSKRVGTQKVIDYSTQRHPQDEMLKLVDRDIVRVRAPPKKRARRNTPVIVQSSAESEDSEDEIELPRAAAHVPRRFSPSVVVGDSASESDHSLSEPDPLFDEIYPPEEVPKASSDPEKKSIYPSGSSLVPYSDSENEEEVPEQFEDSEQPQDQEQPDDEQQSENNDQSEDENTPDSPQQSQAEASSNAQPEEVNEKVVATKIPRPLPQYSSDVSFSSTFSAGQAGKAFSESRAARRARNQNIEIYQDDEPKHISLASRTVTEMISYDLDDHPKENDDVAGTERASPRDTTTYDYDGNDDDGDGGNGGAGGAGGAEAVIPPRILADNPTSGNEEPVVQIDVPNEAVGESQSSDYSAVINAVFAETPAPEVVDINLTSSVIGPGSRRSSLDRYPPLRSSSDSSHGVKIIPDGSIAIPVGRLIDLDDRTESVDSVEVGPSSITAQKDDHSSENVDEEVGSSVVTMGTAIEQQWGSDDLLSLLDRTLATSGTAISDRAQEQTQDPVTPMEQIAGAQGLSQQTTHDLSDATTTIPLVDTGRSIFGHSSDVGTSGSAEPESSHFHDAMLGHE</sequence>
<dbReference type="OrthoDB" id="5430111at2759"/>
<feature type="compositionally biased region" description="Basic residues" evidence="1">
    <location>
        <begin position="1"/>
        <end position="10"/>
    </location>
</feature>
<proteinExistence type="predicted"/>
<dbReference type="AlphaFoldDB" id="A0A9P4TTZ3"/>
<feature type="compositionally biased region" description="Low complexity" evidence="1">
    <location>
        <begin position="289"/>
        <end position="306"/>
    </location>
</feature>
<organism evidence="2 3">
    <name type="scientific">Tothia fuscella</name>
    <dbReference type="NCBI Taxonomy" id="1048955"/>
    <lineage>
        <taxon>Eukaryota</taxon>
        <taxon>Fungi</taxon>
        <taxon>Dikarya</taxon>
        <taxon>Ascomycota</taxon>
        <taxon>Pezizomycotina</taxon>
        <taxon>Dothideomycetes</taxon>
        <taxon>Pleosporomycetidae</taxon>
        <taxon>Venturiales</taxon>
        <taxon>Cylindrosympodiaceae</taxon>
        <taxon>Tothia</taxon>
    </lineage>
</organism>
<feature type="region of interest" description="Disordered" evidence="1">
    <location>
        <begin position="655"/>
        <end position="681"/>
    </location>
</feature>
<comment type="caution">
    <text evidence="2">The sequence shown here is derived from an EMBL/GenBank/DDBJ whole genome shotgun (WGS) entry which is preliminary data.</text>
</comment>
<feature type="compositionally biased region" description="Gly residues" evidence="1">
    <location>
        <begin position="418"/>
        <end position="428"/>
    </location>
</feature>
<protein>
    <submittedName>
        <fullName evidence="2">Uncharacterized protein</fullName>
    </submittedName>
</protein>
<feature type="compositionally biased region" description="Low complexity" evidence="1">
    <location>
        <begin position="325"/>
        <end position="335"/>
    </location>
</feature>
<feature type="region of interest" description="Disordered" evidence="1">
    <location>
        <begin position="151"/>
        <end position="350"/>
    </location>
</feature>
<dbReference type="Proteomes" id="UP000800235">
    <property type="component" value="Unassembled WGS sequence"/>
</dbReference>
<feature type="compositionally biased region" description="Basic and acidic residues" evidence="1">
    <location>
        <begin position="223"/>
        <end position="235"/>
    </location>
</feature>
<name>A0A9P4TTZ3_9PEZI</name>
<gene>
    <name evidence="2" type="ORF">EJ08DRAFT_441237</name>
</gene>
<evidence type="ECO:0000256" key="1">
    <source>
        <dbReference type="SAM" id="MobiDB-lite"/>
    </source>
</evidence>
<reference evidence="2" key="1">
    <citation type="journal article" date="2020" name="Stud. Mycol.">
        <title>101 Dothideomycetes genomes: a test case for predicting lifestyles and emergence of pathogens.</title>
        <authorList>
            <person name="Haridas S."/>
            <person name="Albert R."/>
            <person name="Binder M."/>
            <person name="Bloem J."/>
            <person name="Labutti K."/>
            <person name="Salamov A."/>
            <person name="Andreopoulos B."/>
            <person name="Baker S."/>
            <person name="Barry K."/>
            <person name="Bills G."/>
            <person name="Bluhm B."/>
            <person name="Cannon C."/>
            <person name="Castanera R."/>
            <person name="Culley D."/>
            <person name="Daum C."/>
            <person name="Ezra D."/>
            <person name="Gonzalez J."/>
            <person name="Henrissat B."/>
            <person name="Kuo A."/>
            <person name="Liang C."/>
            <person name="Lipzen A."/>
            <person name="Lutzoni F."/>
            <person name="Magnuson J."/>
            <person name="Mondo S."/>
            <person name="Nolan M."/>
            <person name="Ohm R."/>
            <person name="Pangilinan J."/>
            <person name="Park H.-J."/>
            <person name="Ramirez L."/>
            <person name="Alfaro M."/>
            <person name="Sun H."/>
            <person name="Tritt A."/>
            <person name="Yoshinaga Y."/>
            <person name="Zwiers L.-H."/>
            <person name="Turgeon B."/>
            <person name="Goodwin S."/>
            <person name="Spatafora J."/>
            <person name="Crous P."/>
            <person name="Grigoriev I."/>
        </authorList>
    </citation>
    <scope>NUCLEOTIDE SEQUENCE</scope>
    <source>
        <strain evidence="2">CBS 130266</strain>
    </source>
</reference>
<feature type="region of interest" description="Disordered" evidence="1">
    <location>
        <begin position="383"/>
        <end position="430"/>
    </location>
</feature>
<keyword evidence="3" id="KW-1185">Reference proteome</keyword>
<accession>A0A9P4TTZ3</accession>
<evidence type="ECO:0000313" key="3">
    <source>
        <dbReference type="Proteomes" id="UP000800235"/>
    </source>
</evidence>
<feature type="region of interest" description="Disordered" evidence="1">
    <location>
        <begin position="1"/>
        <end position="41"/>
    </location>
</feature>
<feature type="region of interest" description="Disordered" evidence="1">
    <location>
        <begin position="542"/>
        <end position="565"/>
    </location>
</feature>
<evidence type="ECO:0000313" key="2">
    <source>
        <dbReference type="EMBL" id="KAF2423626.1"/>
    </source>
</evidence>
<feature type="region of interest" description="Disordered" evidence="1">
    <location>
        <begin position="56"/>
        <end position="136"/>
    </location>
</feature>
<feature type="compositionally biased region" description="Basic and acidic residues" evidence="1">
    <location>
        <begin position="669"/>
        <end position="681"/>
    </location>
</feature>